<evidence type="ECO:0000256" key="10">
    <source>
        <dbReference type="PIRSR" id="PIRSR606262-1"/>
    </source>
</evidence>
<reference evidence="14 15" key="1">
    <citation type="submission" date="2017-03" db="EMBL/GenBank/DDBJ databases">
        <title>Sulfur activation and transportation mechanism of thermophilic Archaea Acidianus manzaensis YN-25.</title>
        <authorList>
            <person name="Ma Y."/>
            <person name="Yang Y."/>
            <person name="Xia J."/>
        </authorList>
    </citation>
    <scope>NUCLEOTIDE SEQUENCE [LARGE SCALE GENOMIC DNA]</scope>
    <source>
        <strain evidence="14 15">YN-25</strain>
    </source>
</reference>
<dbReference type="PANTHER" id="PTHR11644:SF2">
    <property type="entry name" value="CYTIDINE DEAMINASE"/>
    <property type="match status" value="1"/>
</dbReference>
<name>A0A1W6JZZ7_9CREN</name>
<dbReference type="GeneID" id="41590698"/>
<evidence type="ECO:0000259" key="13">
    <source>
        <dbReference type="PROSITE" id="PS51747"/>
    </source>
</evidence>
<feature type="binding site" evidence="12">
    <location>
        <position position="58"/>
    </location>
    <ligand>
        <name>Zn(2+)</name>
        <dbReference type="ChEBI" id="CHEBI:29105"/>
        <note>catalytic</note>
    </ligand>
</feature>
<evidence type="ECO:0000313" key="14">
    <source>
        <dbReference type="EMBL" id="ARM75846.1"/>
    </source>
</evidence>
<dbReference type="GO" id="GO:0008270">
    <property type="term" value="F:zinc ion binding"/>
    <property type="evidence" value="ECO:0007669"/>
    <property type="project" value="InterPro"/>
</dbReference>
<dbReference type="GO" id="GO:0004126">
    <property type="term" value="F:cytidine deaminase activity"/>
    <property type="evidence" value="ECO:0007669"/>
    <property type="project" value="UniProtKB-EC"/>
</dbReference>
<dbReference type="GO" id="GO:0072527">
    <property type="term" value="P:pyrimidine-containing compound metabolic process"/>
    <property type="evidence" value="ECO:0007669"/>
    <property type="project" value="UniProtKB-ARBA"/>
</dbReference>
<dbReference type="KEGG" id="aman:B6F84_07225"/>
<evidence type="ECO:0000256" key="5">
    <source>
        <dbReference type="ARBA" id="ARBA00022723"/>
    </source>
</evidence>
<dbReference type="PROSITE" id="PS00903">
    <property type="entry name" value="CYT_DCMP_DEAMINASES_1"/>
    <property type="match status" value="1"/>
</dbReference>
<evidence type="ECO:0000256" key="8">
    <source>
        <dbReference type="ARBA" id="ARBA00032005"/>
    </source>
</evidence>
<accession>A0A1W6JZZ7</accession>
<dbReference type="RefSeq" id="WP_148691626.1">
    <property type="nucleotide sequence ID" value="NZ_CP020477.1"/>
</dbReference>
<dbReference type="InterPro" id="IPR016192">
    <property type="entry name" value="APOBEC/CMP_deaminase_Zn-bd"/>
</dbReference>
<comment type="cofactor">
    <cofactor evidence="1 12">
        <name>Zn(2+)</name>
        <dbReference type="ChEBI" id="CHEBI:29105"/>
    </cofactor>
</comment>
<dbReference type="NCBIfam" id="NF004064">
    <property type="entry name" value="PRK05578.1"/>
    <property type="match status" value="1"/>
</dbReference>
<dbReference type="AlphaFoldDB" id="A0A1W6JZZ7"/>
<keyword evidence="15" id="KW-1185">Reference proteome</keyword>
<dbReference type="Pfam" id="PF00383">
    <property type="entry name" value="dCMP_cyt_deam_1"/>
    <property type="match status" value="1"/>
</dbReference>
<dbReference type="PANTHER" id="PTHR11644">
    <property type="entry name" value="CYTIDINE DEAMINASE"/>
    <property type="match status" value="1"/>
</dbReference>
<feature type="binding site" evidence="12">
    <location>
        <position position="94"/>
    </location>
    <ligand>
        <name>Zn(2+)</name>
        <dbReference type="ChEBI" id="CHEBI:29105"/>
        <note>catalytic</note>
    </ligand>
</feature>
<dbReference type="InterPro" id="IPR016193">
    <property type="entry name" value="Cytidine_deaminase-like"/>
</dbReference>
<keyword evidence="7 12" id="KW-0862">Zinc</keyword>
<evidence type="ECO:0000256" key="7">
    <source>
        <dbReference type="ARBA" id="ARBA00022833"/>
    </source>
</evidence>
<proteinExistence type="inferred from homology"/>
<dbReference type="InterPro" id="IPR006262">
    <property type="entry name" value="Cyt_deam_tetra"/>
</dbReference>
<comment type="function">
    <text evidence="2">This enzyme scavenges exogenous and endogenous cytidine and 2'-deoxycytidine for UMP synthesis.</text>
</comment>
<comment type="catalytic activity">
    <reaction evidence="9">
        <text>cytidine + H2O + H(+) = uridine + NH4(+)</text>
        <dbReference type="Rhea" id="RHEA:16069"/>
        <dbReference type="ChEBI" id="CHEBI:15377"/>
        <dbReference type="ChEBI" id="CHEBI:15378"/>
        <dbReference type="ChEBI" id="CHEBI:16704"/>
        <dbReference type="ChEBI" id="CHEBI:17562"/>
        <dbReference type="ChEBI" id="CHEBI:28938"/>
        <dbReference type="EC" id="3.5.4.5"/>
    </reaction>
</comment>
<evidence type="ECO:0000256" key="9">
    <source>
        <dbReference type="ARBA" id="ARBA00049558"/>
    </source>
</evidence>
<dbReference type="GO" id="GO:0005829">
    <property type="term" value="C:cytosol"/>
    <property type="evidence" value="ECO:0007669"/>
    <property type="project" value="TreeGrafter"/>
</dbReference>
<evidence type="ECO:0000256" key="11">
    <source>
        <dbReference type="PIRSR" id="PIRSR606262-2"/>
    </source>
</evidence>
<dbReference type="NCBIfam" id="TIGR01354">
    <property type="entry name" value="cyt_deam_tetra"/>
    <property type="match status" value="1"/>
</dbReference>
<protein>
    <recommendedName>
        <fullName evidence="4">cytidine deaminase</fullName>
        <ecNumber evidence="4">3.5.4.5</ecNumber>
    </recommendedName>
    <alternativeName>
        <fullName evidence="8">Cytidine aminohydrolase</fullName>
    </alternativeName>
</protein>
<evidence type="ECO:0000256" key="1">
    <source>
        <dbReference type="ARBA" id="ARBA00001947"/>
    </source>
</evidence>
<keyword evidence="6" id="KW-0378">Hydrolase</keyword>
<dbReference type="PROSITE" id="PS51747">
    <property type="entry name" value="CYT_DCMP_DEAMINASES_2"/>
    <property type="match status" value="1"/>
</dbReference>
<dbReference type="InterPro" id="IPR002125">
    <property type="entry name" value="CMP_dCMP_dom"/>
</dbReference>
<dbReference type="GO" id="GO:0042802">
    <property type="term" value="F:identical protein binding"/>
    <property type="evidence" value="ECO:0007669"/>
    <property type="project" value="UniProtKB-ARBA"/>
</dbReference>
<dbReference type="STRING" id="282676.B6F84_07225"/>
<dbReference type="Gene3D" id="3.40.140.10">
    <property type="entry name" value="Cytidine Deaminase, domain 2"/>
    <property type="match status" value="1"/>
</dbReference>
<dbReference type="SUPFAM" id="SSF53927">
    <property type="entry name" value="Cytidine deaminase-like"/>
    <property type="match status" value="1"/>
</dbReference>
<dbReference type="CDD" id="cd01283">
    <property type="entry name" value="cytidine_deaminase"/>
    <property type="match status" value="1"/>
</dbReference>
<dbReference type="GO" id="GO:0055086">
    <property type="term" value="P:nucleobase-containing small molecule metabolic process"/>
    <property type="evidence" value="ECO:0007669"/>
    <property type="project" value="UniProtKB-ARBA"/>
</dbReference>
<dbReference type="EC" id="3.5.4.5" evidence="4"/>
<evidence type="ECO:0000256" key="4">
    <source>
        <dbReference type="ARBA" id="ARBA00012783"/>
    </source>
</evidence>
<evidence type="ECO:0000256" key="2">
    <source>
        <dbReference type="ARBA" id="ARBA00003949"/>
    </source>
</evidence>
<keyword evidence="5 12" id="KW-0479">Metal-binding</keyword>
<feature type="active site" description="Proton donor" evidence="10">
    <location>
        <position position="60"/>
    </location>
</feature>
<dbReference type="InterPro" id="IPR050202">
    <property type="entry name" value="Cyt/Deoxycyt_deaminase"/>
</dbReference>
<comment type="similarity">
    <text evidence="3">Belongs to the cytidine and deoxycytidylate deaminase family.</text>
</comment>
<sequence>MQVIDLSDEKLIEIAKKATENSYSPYSKLKVGAAIVSEDGQIFTGCNIENSSYGLSMCAERVAVFNAVNNGKRNFKKIAIITSDGKGIMPCGACRQVLSEFNDDIEIITLDSNERVVKFRLSNLLPYSFKLKSG</sequence>
<dbReference type="Proteomes" id="UP000193404">
    <property type="component" value="Chromosome"/>
</dbReference>
<evidence type="ECO:0000256" key="3">
    <source>
        <dbReference type="ARBA" id="ARBA00006576"/>
    </source>
</evidence>
<gene>
    <name evidence="14" type="ORF">B6F84_07225</name>
</gene>
<evidence type="ECO:0000313" key="15">
    <source>
        <dbReference type="Proteomes" id="UP000193404"/>
    </source>
</evidence>
<dbReference type="EMBL" id="CP020477">
    <property type="protein sequence ID" value="ARM75846.1"/>
    <property type="molecule type" value="Genomic_DNA"/>
</dbReference>
<dbReference type="OrthoDB" id="39143at2157"/>
<organism evidence="14 15">
    <name type="scientific">Acidianus manzaensis</name>
    <dbReference type="NCBI Taxonomy" id="282676"/>
    <lineage>
        <taxon>Archaea</taxon>
        <taxon>Thermoproteota</taxon>
        <taxon>Thermoprotei</taxon>
        <taxon>Sulfolobales</taxon>
        <taxon>Sulfolobaceae</taxon>
        <taxon>Acidianus</taxon>
    </lineage>
</organism>
<dbReference type="FunFam" id="3.40.140.10:FF:000008">
    <property type="entry name" value="Cytidine deaminase"/>
    <property type="match status" value="1"/>
</dbReference>
<evidence type="ECO:0000256" key="6">
    <source>
        <dbReference type="ARBA" id="ARBA00022801"/>
    </source>
</evidence>
<evidence type="ECO:0000256" key="12">
    <source>
        <dbReference type="PIRSR" id="PIRSR606262-3"/>
    </source>
</evidence>
<feature type="binding site" evidence="12">
    <location>
        <position position="91"/>
    </location>
    <ligand>
        <name>Zn(2+)</name>
        <dbReference type="ChEBI" id="CHEBI:29105"/>
        <note>catalytic</note>
    </ligand>
</feature>
<feature type="binding site" evidence="11">
    <location>
        <begin position="47"/>
        <end position="53"/>
    </location>
    <ligand>
        <name>substrate</name>
    </ligand>
</feature>
<feature type="domain" description="CMP/dCMP-type deaminase" evidence="13">
    <location>
        <begin position="6"/>
        <end position="132"/>
    </location>
</feature>